<feature type="signal peptide" evidence="1">
    <location>
        <begin position="1"/>
        <end position="22"/>
    </location>
</feature>
<dbReference type="PATRIC" id="fig|869719.3.peg.3275"/>
<proteinExistence type="predicted"/>
<evidence type="ECO:0008006" key="4">
    <source>
        <dbReference type="Google" id="ProtNLM"/>
    </source>
</evidence>
<evidence type="ECO:0000313" key="3">
    <source>
        <dbReference type="Proteomes" id="UP000074310"/>
    </source>
</evidence>
<keyword evidence="3" id="KW-1185">Reference proteome</keyword>
<reference evidence="2 3" key="1">
    <citation type="journal article" date="2016" name="Front. Microbiol.">
        <title>Genomic Resource of Rice Seed Associated Bacteria.</title>
        <authorList>
            <person name="Midha S."/>
            <person name="Bansal K."/>
            <person name="Sharma S."/>
            <person name="Kumar N."/>
            <person name="Patil P.P."/>
            <person name="Chaudhry V."/>
            <person name="Patil P.B."/>
        </authorList>
    </citation>
    <scope>NUCLEOTIDE SEQUENCE [LARGE SCALE GENOMIC DNA]</scope>
    <source>
        <strain evidence="2 3">NS334</strain>
    </source>
</reference>
<feature type="non-terminal residue" evidence="2">
    <location>
        <position position="98"/>
    </location>
</feature>
<comment type="caution">
    <text evidence="2">The sequence shown here is derived from an EMBL/GenBank/DDBJ whole genome shotgun (WGS) entry which is preliminary data.</text>
</comment>
<feature type="chain" id="PRO_5007547906" description="Peptidase S9" evidence="1">
    <location>
        <begin position="23"/>
        <end position="98"/>
    </location>
</feature>
<keyword evidence="1" id="KW-0732">Signal</keyword>
<dbReference type="EMBL" id="LDTB01000079">
    <property type="protein sequence ID" value="KTT69025.1"/>
    <property type="molecule type" value="Genomic_DNA"/>
</dbReference>
<gene>
    <name evidence="2" type="ORF">NS334_15450</name>
</gene>
<evidence type="ECO:0000313" key="2">
    <source>
        <dbReference type="EMBL" id="KTT69025.1"/>
    </source>
</evidence>
<name>A0A147HVR6_9SPHN</name>
<accession>A0A147HVR6</accession>
<evidence type="ECO:0000256" key="1">
    <source>
        <dbReference type="SAM" id="SignalP"/>
    </source>
</evidence>
<dbReference type="Proteomes" id="UP000074310">
    <property type="component" value="Unassembled WGS sequence"/>
</dbReference>
<organism evidence="2 3">
    <name type="scientific">Sphingomonas endophytica</name>
    <dbReference type="NCBI Taxonomy" id="869719"/>
    <lineage>
        <taxon>Bacteria</taxon>
        <taxon>Pseudomonadati</taxon>
        <taxon>Pseudomonadota</taxon>
        <taxon>Alphaproteobacteria</taxon>
        <taxon>Sphingomonadales</taxon>
        <taxon>Sphingomonadaceae</taxon>
        <taxon>Sphingomonas</taxon>
    </lineage>
</organism>
<protein>
    <recommendedName>
        <fullName evidence="4">Peptidase S9</fullName>
    </recommendedName>
</protein>
<dbReference type="AlphaFoldDB" id="A0A147HVR6"/>
<sequence>MKRLSLAATLLAATLLATPALAQVDPKVARSIALREQWQWLTRDIAFPAEWDADGRHFHYRKTVPGGFAFVDVDAATQAKRDAFDAGALAKGLGIALG</sequence>